<feature type="compositionally biased region" description="Acidic residues" evidence="13">
    <location>
        <begin position="786"/>
        <end position="802"/>
    </location>
</feature>
<dbReference type="EMBL" id="AAZO01005449">
    <property type="status" value="NOT_ANNOTATED_CDS"/>
    <property type="molecule type" value="Genomic_DNA"/>
</dbReference>
<dbReference type="AlphaFoldDB" id="E0VU60"/>
<feature type="compositionally biased region" description="Low complexity" evidence="13">
    <location>
        <begin position="803"/>
        <end position="818"/>
    </location>
</feature>
<keyword evidence="4" id="KW-0963">Cytoplasm</keyword>
<evidence type="ECO:0000256" key="10">
    <source>
        <dbReference type="ARBA" id="ARBA00024524"/>
    </source>
</evidence>
<reference evidence="15" key="2">
    <citation type="submission" date="2007-04" db="EMBL/GenBank/DDBJ databases">
        <title>The genome of the human body louse.</title>
        <authorList>
            <consortium name="The Human Body Louse Genome Consortium"/>
            <person name="Kirkness E."/>
            <person name="Walenz B."/>
            <person name="Hass B."/>
            <person name="Bruggner R."/>
            <person name="Strausberg R."/>
        </authorList>
    </citation>
    <scope>NUCLEOTIDE SEQUENCE</scope>
    <source>
        <strain evidence="15">USDA</strain>
    </source>
</reference>
<dbReference type="eggNOG" id="KOG3641">
    <property type="taxonomic scope" value="Eukaryota"/>
</dbReference>
<dbReference type="SUPFAM" id="SSF53187">
    <property type="entry name" value="Zn-dependent exopeptidases"/>
    <property type="match status" value="1"/>
</dbReference>
<reference evidence="15" key="1">
    <citation type="submission" date="2007-04" db="EMBL/GenBank/DDBJ databases">
        <title>Annotation of Pediculus humanus corporis strain USDA.</title>
        <authorList>
            <person name="Kirkness E."/>
            <person name="Hannick L."/>
            <person name="Hass B."/>
            <person name="Bruggner R."/>
            <person name="Lawson D."/>
            <person name="Bidwell S."/>
            <person name="Joardar V."/>
            <person name="Caler E."/>
            <person name="Walenz B."/>
            <person name="Inman J."/>
            <person name="Schobel S."/>
            <person name="Galinsky K."/>
            <person name="Amedeo P."/>
            <person name="Strausberg R."/>
        </authorList>
    </citation>
    <scope>NUCLEOTIDE SEQUENCE</scope>
    <source>
        <strain evidence="15">USDA</strain>
    </source>
</reference>
<dbReference type="InterPro" id="IPR050821">
    <property type="entry name" value="Cytosolic_carboxypeptidase"/>
</dbReference>
<evidence type="ECO:0000256" key="9">
    <source>
        <dbReference type="ARBA" id="ARBA00023049"/>
    </source>
</evidence>
<dbReference type="InterPro" id="IPR034286">
    <property type="entry name" value="M14_AGBL5-like"/>
</dbReference>
<dbReference type="GeneID" id="8231193"/>
<dbReference type="STRING" id="121224.E0VU60"/>
<evidence type="ECO:0000256" key="3">
    <source>
        <dbReference type="ARBA" id="ARBA00005988"/>
    </source>
</evidence>
<keyword evidence="7" id="KW-0378">Hydrolase</keyword>
<evidence type="ECO:0000256" key="2">
    <source>
        <dbReference type="ARBA" id="ARBA00004496"/>
    </source>
</evidence>
<accession>E0VU60</accession>
<name>E0VU60_PEDHC</name>
<dbReference type="GO" id="GO:0008270">
    <property type="term" value="F:zinc ion binding"/>
    <property type="evidence" value="ECO:0007669"/>
    <property type="project" value="InterPro"/>
</dbReference>
<comment type="catalytic activity">
    <reaction evidence="10">
        <text>C-terminal L-alpha-aminoacyl-L-glutamyl-L-glutamyl-[tubulin] + H2O = C-terminal L-alpha-aminoacyl-L-glutamyl-[tubulin] + L-glutamate</text>
        <dbReference type="Rhea" id="RHEA:63792"/>
        <dbReference type="Rhea" id="RHEA-COMP:16435"/>
        <dbReference type="Rhea" id="RHEA-COMP:16436"/>
        <dbReference type="ChEBI" id="CHEBI:15377"/>
        <dbReference type="ChEBI" id="CHEBI:29985"/>
        <dbReference type="ChEBI" id="CHEBI:149555"/>
        <dbReference type="ChEBI" id="CHEBI:149556"/>
        <dbReference type="EC" id="3.4.17.24"/>
    </reaction>
    <physiologicalReaction direction="left-to-right" evidence="10">
        <dbReference type="Rhea" id="RHEA:63793"/>
    </physiologicalReaction>
</comment>
<evidence type="ECO:0000313" key="15">
    <source>
        <dbReference type="EMBL" id="EEB16916.1"/>
    </source>
</evidence>
<dbReference type="HOGENOM" id="CLU_007523_3_2_1"/>
<protein>
    <recommendedName>
        <fullName evidence="11">tubulin-glutamate carboxypeptidase</fullName>
        <ecNumber evidence="11">3.4.17.24</ecNumber>
    </recommendedName>
</protein>
<keyword evidence="9" id="KW-0482">Metalloprotease</keyword>
<evidence type="ECO:0000256" key="8">
    <source>
        <dbReference type="ARBA" id="ARBA00022833"/>
    </source>
</evidence>
<dbReference type="Pfam" id="PF00246">
    <property type="entry name" value="Peptidase_M14"/>
    <property type="match status" value="1"/>
</dbReference>
<dbReference type="PANTHER" id="PTHR12756">
    <property type="entry name" value="CYTOSOLIC CARBOXYPEPTIDASE"/>
    <property type="match status" value="1"/>
</dbReference>
<evidence type="ECO:0000313" key="16">
    <source>
        <dbReference type="EnsemblMetazoa" id="PHUM446280-PA"/>
    </source>
</evidence>
<evidence type="ECO:0000256" key="6">
    <source>
        <dbReference type="ARBA" id="ARBA00022723"/>
    </source>
</evidence>
<proteinExistence type="inferred from homology"/>
<evidence type="ECO:0000256" key="7">
    <source>
        <dbReference type="ARBA" id="ARBA00022801"/>
    </source>
</evidence>
<keyword evidence="8" id="KW-0862">Zinc</keyword>
<feature type="domain" description="Peptidase M14" evidence="14">
    <location>
        <begin position="205"/>
        <end position="678"/>
    </location>
</feature>
<evidence type="ECO:0000256" key="5">
    <source>
        <dbReference type="ARBA" id="ARBA00022670"/>
    </source>
</evidence>
<gene>
    <name evidence="16" type="primary">8231193</name>
    <name evidence="15" type="ORF">Phum_PHUM446280</name>
</gene>
<evidence type="ECO:0000259" key="14">
    <source>
        <dbReference type="PROSITE" id="PS52035"/>
    </source>
</evidence>
<reference evidence="16" key="3">
    <citation type="submission" date="2020-05" db="UniProtKB">
        <authorList>
            <consortium name="EnsemblMetazoa"/>
        </authorList>
    </citation>
    <scope>IDENTIFICATION</scope>
    <source>
        <strain evidence="16">USDA</strain>
    </source>
</reference>
<comment type="similarity">
    <text evidence="3 12">Belongs to the peptidase M14 family.</text>
</comment>
<dbReference type="Proteomes" id="UP000009046">
    <property type="component" value="Unassembled WGS sequence"/>
</dbReference>
<dbReference type="RefSeq" id="XP_002429654.1">
    <property type="nucleotide sequence ID" value="XM_002429609.1"/>
</dbReference>
<keyword evidence="17" id="KW-1185">Reference proteome</keyword>
<dbReference type="InParanoid" id="E0VU60"/>
<evidence type="ECO:0000256" key="4">
    <source>
        <dbReference type="ARBA" id="ARBA00022490"/>
    </source>
</evidence>
<dbReference type="Gene3D" id="2.60.40.3120">
    <property type="match status" value="1"/>
</dbReference>
<dbReference type="VEuPathDB" id="VectorBase:PHUM446280"/>
<comment type="subcellular location">
    <subcellularLocation>
        <location evidence="2">Cytoplasm</location>
    </subcellularLocation>
</comment>
<evidence type="ECO:0000256" key="12">
    <source>
        <dbReference type="PROSITE-ProRule" id="PRU01379"/>
    </source>
</evidence>
<dbReference type="EC" id="3.4.17.24" evidence="11"/>
<organism>
    <name type="scientific">Pediculus humanus subsp. corporis</name>
    <name type="common">Body louse</name>
    <dbReference type="NCBI Taxonomy" id="121224"/>
    <lineage>
        <taxon>Eukaryota</taxon>
        <taxon>Metazoa</taxon>
        <taxon>Ecdysozoa</taxon>
        <taxon>Arthropoda</taxon>
        <taxon>Hexapoda</taxon>
        <taxon>Insecta</taxon>
        <taxon>Pterygota</taxon>
        <taxon>Neoptera</taxon>
        <taxon>Paraneoptera</taxon>
        <taxon>Psocodea</taxon>
        <taxon>Troctomorpha</taxon>
        <taxon>Phthiraptera</taxon>
        <taxon>Anoplura</taxon>
        <taxon>Pediculidae</taxon>
        <taxon>Pediculus</taxon>
    </lineage>
</organism>
<dbReference type="GO" id="GO:0005737">
    <property type="term" value="C:cytoplasm"/>
    <property type="evidence" value="ECO:0007669"/>
    <property type="project" value="UniProtKB-SubCell"/>
</dbReference>
<evidence type="ECO:0000256" key="11">
    <source>
        <dbReference type="ARBA" id="ARBA00026108"/>
    </source>
</evidence>
<feature type="region of interest" description="Disordered" evidence="13">
    <location>
        <begin position="772"/>
        <end position="818"/>
    </location>
</feature>
<dbReference type="EMBL" id="DS235780">
    <property type="protein sequence ID" value="EEB16916.1"/>
    <property type="molecule type" value="Genomic_DNA"/>
</dbReference>
<dbReference type="GO" id="GO:0004181">
    <property type="term" value="F:metallocarboxypeptidase activity"/>
    <property type="evidence" value="ECO:0007669"/>
    <property type="project" value="InterPro"/>
</dbReference>
<keyword evidence="6" id="KW-0479">Metal-binding</keyword>
<dbReference type="PANTHER" id="PTHR12756:SF12">
    <property type="entry name" value="CYTOSOLIC CARBOXYPEPTIDASE-LIKE PROTEIN 5"/>
    <property type="match status" value="1"/>
</dbReference>
<evidence type="ECO:0000256" key="1">
    <source>
        <dbReference type="ARBA" id="ARBA00001947"/>
    </source>
</evidence>
<evidence type="ECO:0000313" key="17">
    <source>
        <dbReference type="Proteomes" id="UP000009046"/>
    </source>
</evidence>
<dbReference type="InterPro" id="IPR000834">
    <property type="entry name" value="Peptidase_M14"/>
</dbReference>
<dbReference type="CTD" id="8231193"/>
<dbReference type="Gene3D" id="3.40.630.10">
    <property type="entry name" value="Zn peptidases"/>
    <property type="match status" value="2"/>
</dbReference>
<dbReference type="KEGG" id="phu:Phum_PHUM446280"/>
<dbReference type="CDD" id="cd06236">
    <property type="entry name" value="M14_AGBL5_like"/>
    <property type="match status" value="1"/>
</dbReference>
<comment type="cofactor">
    <cofactor evidence="1">
        <name>Zn(2+)</name>
        <dbReference type="ChEBI" id="CHEBI:29105"/>
    </cofactor>
</comment>
<dbReference type="EnsemblMetazoa" id="PHUM446280-RA">
    <property type="protein sequence ID" value="PHUM446280-PA"/>
    <property type="gene ID" value="PHUM446280"/>
</dbReference>
<evidence type="ECO:0000256" key="13">
    <source>
        <dbReference type="SAM" id="MobiDB-lite"/>
    </source>
</evidence>
<dbReference type="GO" id="GO:0006508">
    <property type="term" value="P:proteolysis"/>
    <property type="evidence" value="ECO:0007669"/>
    <property type="project" value="UniProtKB-KW"/>
</dbReference>
<keyword evidence="5" id="KW-0645">Protease</keyword>
<sequence length="1093" mass="125053">MTILRRIYYLQLLVFKPLSYWKSPIFNITKKKKKKKMGEKQIECGDFIFLCNFDSANLSKVEQVSIKPVAQTEPTKKEKKKSGNANQLPKKKQVVENPDYEFNIWTNPDCVGTEFENCNRTWFHFGITGGTAFSLVKLNIIDLNKQSKMYSQGMAPVCKIVPGKCQWERIRDKPVFTSENNVFTISFKFRTTENTKAVTYFAFTYPFSYNELQTYLSSIDLKMSKQENHIPKSEIRFNKGLRIINDINDAVYYHRETLCYSLEKRIVDLITISSHHNITAERETRLQKLFPDENTPRAFKFLDKKVIFISARVHPGETPSSFVMNGIINLLVNKDDPIAILLRRQFVFKLIPMLNPDGVARGHYRTDTRGCNLNRYYLNPSWEYHPSIFGARSVIQYHHYGEEIIDNFKLEKFDASSQVDPNEIISESDPSSPDIESPRVVELESIYKVEMPGNDSEKSECNYSTCQDNNNSTFTTQNISKSSTDASIKNIPIKRSNESMIEKELSKKFKIHSESVDKCRSSKSSLEKKNNRESGLFLYLDMHGHASKKGVFIYGNHFDKIEDSVECMLFPKLMSVNSQNFHFSACNFTEKNMYLRDKRDGTSREGSGRVAVLRLTGLIRSYTLECNYNTGRFVNKLPQCSRDLPGKNNSNLIVPPKYSPGVYEEIGRSLCISFLDLTNSNPWSRIPNSEFHTLFGIRDWLRLKILSESFLYHKPIPRSLMRCKTKSSQTQVEDFIDNDIKNQINENKNESPKESIENDYCNNVNNNNEKLMTKKKTSETLNEEDKMADEENVESTETEASEVESSSPSVLSSLSTTHSSRLVSNRQRAAKLLNNKKDSLLEYFDSTSVPRESKDDVNKDVLIIDETNNKNSETRHVMTGVLRSDIRHGKMLPNVLIAPLHSKQSVVAVENDLEDVERKENLSFRSGSCNAILINRKEPPSGPSHSKRAMRVSSALQVRGGNTSRQKKSCMKKGIYWTGDKIPKYKQFNQKSDGANAEETVNESETRVVNHCENERRTKLSSVSDQCLFRQSPKRLKVSKGGEDGCKMKLSDWPKEQPAVPGPSCSDIVTYTKLNRPASNTDGKEGKTSESFF</sequence>
<feature type="active site" description="Proton donor/acceptor" evidence="12">
    <location>
        <position position="625"/>
    </location>
</feature>
<dbReference type="OrthoDB" id="10253041at2759"/>
<dbReference type="PROSITE" id="PS52035">
    <property type="entry name" value="PEPTIDASE_M14"/>
    <property type="match status" value="1"/>
</dbReference>